<dbReference type="EMBL" id="MTKO01000014">
    <property type="protein sequence ID" value="RWX47931.1"/>
    <property type="molecule type" value="Genomic_DNA"/>
</dbReference>
<proteinExistence type="predicted"/>
<reference evidence="1 2" key="1">
    <citation type="submission" date="2017-01" db="EMBL/GenBank/DDBJ databases">
        <title>The cable genome- insights into the physiology and evolution of filamentous bacteria capable of sulfide oxidation via long distance electron transfer.</title>
        <authorList>
            <person name="Schreiber L."/>
            <person name="Bjerg J.T."/>
            <person name="Boggild A."/>
            <person name="Van De Vossenberg J."/>
            <person name="Meysman F."/>
            <person name="Nielsen L.P."/>
            <person name="Schramm A."/>
            <person name="Kjeldsen K.U."/>
        </authorList>
    </citation>
    <scope>NUCLEOTIDE SEQUENCE [LARGE SCALE GENOMIC DNA]</scope>
    <source>
        <strain evidence="1">MCF</strain>
    </source>
</reference>
<accession>A0A3S3QHZ5</accession>
<gene>
    <name evidence="1" type="ORF">H206_05483</name>
</gene>
<name>A0A3S3QHZ5_9BACT</name>
<evidence type="ECO:0000313" key="1">
    <source>
        <dbReference type="EMBL" id="RWX47931.1"/>
    </source>
</evidence>
<keyword evidence="2" id="KW-1185">Reference proteome</keyword>
<comment type="caution">
    <text evidence="1">The sequence shown here is derived from an EMBL/GenBank/DDBJ whole genome shotgun (WGS) entry which is preliminary data.</text>
</comment>
<evidence type="ECO:0000313" key="2">
    <source>
        <dbReference type="Proteomes" id="UP000287853"/>
    </source>
</evidence>
<organism evidence="1 2">
    <name type="scientific">Candidatus Electrothrix aarhusensis</name>
    <dbReference type="NCBI Taxonomy" id="1859131"/>
    <lineage>
        <taxon>Bacteria</taxon>
        <taxon>Pseudomonadati</taxon>
        <taxon>Thermodesulfobacteriota</taxon>
        <taxon>Desulfobulbia</taxon>
        <taxon>Desulfobulbales</taxon>
        <taxon>Desulfobulbaceae</taxon>
        <taxon>Candidatus Electrothrix</taxon>
    </lineage>
</organism>
<dbReference type="Proteomes" id="UP000287853">
    <property type="component" value="Unassembled WGS sequence"/>
</dbReference>
<protein>
    <submittedName>
        <fullName evidence="1">Uncharacterized protein</fullName>
    </submittedName>
</protein>
<sequence>MAGCGLGEQHLLTAVRELNQHGALTQANSRGYRFIQPSADARLEHHSIHHHLNGMKNVFLELDLFTEWPHLAVHPHPDITVLAQLLKDLLMAPLFANHQRREQDDLFWSLRPLRTIQQGVDHVLNGLGADGLSAFWAMGLPGSGKEQAQVVIDLGHRAHRGSRIPGGGLLLNGNRRRQALQQIHVWLVHLPEELAGIGGQRFHVATLPSAYRVSKARVDFPEPDRPVKTTSWLRGKSTEMFFRLCIRAPRTEMYLGSEVTEMILFDSYAENCIETVTPSLP</sequence>
<dbReference type="AlphaFoldDB" id="A0A3S3QHZ5"/>